<protein>
    <submittedName>
        <fullName evidence="2">CSON003004 protein</fullName>
    </submittedName>
</protein>
<dbReference type="GO" id="GO:0016020">
    <property type="term" value="C:membrane"/>
    <property type="evidence" value="ECO:0007669"/>
    <property type="project" value="TreeGrafter"/>
</dbReference>
<dbReference type="GO" id="GO:1902936">
    <property type="term" value="F:phosphatidylinositol bisphosphate binding"/>
    <property type="evidence" value="ECO:0007669"/>
    <property type="project" value="TreeGrafter"/>
</dbReference>
<dbReference type="CDD" id="cd00170">
    <property type="entry name" value="SEC14"/>
    <property type="match status" value="1"/>
</dbReference>
<dbReference type="SUPFAM" id="SSF52087">
    <property type="entry name" value="CRAL/TRIO domain"/>
    <property type="match status" value="1"/>
</dbReference>
<dbReference type="InterPro" id="IPR001251">
    <property type="entry name" value="CRAL-TRIO_dom"/>
</dbReference>
<dbReference type="Gene3D" id="1.20.5.1200">
    <property type="entry name" value="Alpha-tocopherol transfer"/>
    <property type="match status" value="1"/>
</dbReference>
<dbReference type="PROSITE" id="PS50191">
    <property type="entry name" value="CRAL_TRIO"/>
    <property type="match status" value="1"/>
</dbReference>
<evidence type="ECO:0000259" key="1">
    <source>
        <dbReference type="PROSITE" id="PS50191"/>
    </source>
</evidence>
<dbReference type="AlphaFoldDB" id="A0A336M4K1"/>
<organism evidence="2">
    <name type="scientific">Culicoides sonorensis</name>
    <name type="common">Biting midge</name>
    <dbReference type="NCBI Taxonomy" id="179676"/>
    <lineage>
        <taxon>Eukaryota</taxon>
        <taxon>Metazoa</taxon>
        <taxon>Ecdysozoa</taxon>
        <taxon>Arthropoda</taxon>
        <taxon>Hexapoda</taxon>
        <taxon>Insecta</taxon>
        <taxon>Pterygota</taxon>
        <taxon>Neoptera</taxon>
        <taxon>Endopterygota</taxon>
        <taxon>Diptera</taxon>
        <taxon>Nematocera</taxon>
        <taxon>Chironomoidea</taxon>
        <taxon>Ceratopogonidae</taxon>
        <taxon>Ceratopogoninae</taxon>
        <taxon>Culicoides</taxon>
        <taxon>Monoculicoides</taxon>
    </lineage>
</organism>
<sequence length="166" mass="19209">MSQPNFIPEGCLFLVDLKGSSLAHLSQINIAEMKSLIFYLTECYPCKIKGAHFINAPFPMLMDRILSLLRPMIRSDLAKEIHVHENVESLMKIIPVTCLPSDYEGGELKSAKELNSEYFEFILKNRKYFLEEPKYRRVNEKLRPEKMKSNMDGFGLDGNFKKLDID</sequence>
<accession>A0A336M4K1</accession>
<dbReference type="PANTHER" id="PTHR10174">
    <property type="entry name" value="ALPHA-TOCOPHEROL TRANSFER PROTEIN-RELATED"/>
    <property type="match status" value="1"/>
</dbReference>
<dbReference type="Gene3D" id="3.40.525.10">
    <property type="entry name" value="CRAL-TRIO lipid binding domain"/>
    <property type="match status" value="1"/>
</dbReference>
<reference evidence="2" key="1">
    <citation type="submission" date="2018-07" db="EMBL/GenBank/DDBJ databases">
        <authorList>
            <person name="Quirk P.G."/>
            <person name="Krulwich T.A."/>
        </authorList>
    </citation>
    <scope>NUCLEOTIDE SEQUENCE</scope>
</reference>
<proteinExistence type="predicted"/>
<name>A0A336M4K1_CULSO</name>
<dbReference type="InterPro" id="IPR036865">
    <property type="entry name" value="CRAL-TRIO_dom_sf"/>
</dbReference>
<dbReference type="OMA" id="FRANANH"/>
<feature type="domain" description="CRAL-TRIO" evidence="1">
    <location>
        <begin position="1"/>
        <end position="111"/>
    </location>
</feature>
<dbReference type="EMBL" id="UFQT01000150">
    <property type="protein sequence ID" value="SSX20928.1"/>
    <property type="molecule type" value="Genomic_DNA"/>
</dbReference>
<dbReference type="PANTHER" id="PTHR10174:SF213">
    <property type="entry name" value="CRAL-TRIO DOMAIN-CONTAINING PROTEIN"/>
    <property type="match status" value="1"/>
</dbReference>
<gene>
    <name evidence="2" type="primary">CSON003004</name>
</gene>
<dbReference type="Pfam" id="PF00650">
    <property type="entry name" value="CRAL_TRIO"/>
    <property type="match status" value="1"/>
</dbReference>
<dbReference type="VEuPathDB" id="VectorBase:CSON003004"/>
<evidence type="ECO:0000313" key="2">
    <source>
        <dbReference type="EMBL" id="SSX20928.1"/>
    </source>
</evidence>